<keyword evidence="1" id="KW-1133">Transmembrane helix</keyword>
<dbReference type="RefSeq" id="WP_280513912.1">
    <property type="nucleotide sequence ID" value="NZ_BMMF01000003.1"/>
</dbReference>
<evidence type="ECO:0000259" key="2">
    <source>
        <dbReference type="Pfam" id="PF00892"/>
    </source>
</evidence>
<feature type="transmembrane region" description="Helical" evidence="1">
    <location>
        <begin position="110"/>
        <end position="132"/>
    </location>
</feature>
<dbReference type="GO" id="GO:0016020">
    <property type="term" value="C:membrane"/>
    <property type="evidence" value="ECO:0007669"/>
    <property type="project" value="InterPro"/>
</dbReference>
<keyword evidence="1" id="KW-0472">Membrane</keyword>
<dbReference type="SUPFAM" id="SSF103481">
    <property type="entry name" value="Multidrug resistance efflux transporter EmrE"/>
    <property type="match status" value="2"/>
</dbReference>
<evidence type="ECO:0000313" key="3">
    <source>
        <dbReference type="EMBL" id="GGK27916.1"/>
    </source>
</evidence>
<dbReference type="PANTHER" id="PTHR12715">
    <property type="entry name" value="TRANSPORTER, DRUG/METABOLITE EXPORTER FAMILY"/>
    <property type="match status" value="1"/>
</dbReference>
<name>A0A917V343_9HYPH</name>
<dbReference type="InterPro" id="IPR000620">
    <property type="entry name" value="EamA_dom"/>
</dbReference>
<feature type="transmembrane region" description="Helical" evidence="1">
    <location>
        <begin position="138"/>
        <end position="159"/>
    </location>
</feature>
<feature type="transmembrane region" description="Helical" evidence="1">
    <location>
        <begin position="197"/>
        <end position="219"/>
    </location>
</feature>
<feature type="domain" description="EamA" evidence="2">
    <location>
        <begin position="137"/>
        <end position="273"/>
    </location>
</feature>
<evidence type="ECO:0000313" key="4">
    <source>
        <dbReference type="Proteomes" id="UP000600449"/>
    </source>
</evidence>
<dbReference type="InterPro" id="IPR037185">
    <property type="entry name" value="EmrE-like"/>
</dbReference>
<proteinExistence type="predicted"/>
<dbReference type="Pfam" id="PF00892">
    <property type="entry name" value="EamA"/>
    <property type="match status" value="2"/>
</dbReference>
<feature type="transmembrane region" description="Helical" evidence="1">
    <location>
        <begin position="53"/>
        <end position="73"/>
    </location>
</feature>
<accession>A0A917V343</accession>
<dbReference type="Proteomes" id="UP000600449">
    <property type="component" value="Unassembled WGS sequence"/>
</dbReference>
<comment type="caution">
    <text evidence="3">The sequence shown here is derived from an EMBL/GenBank/DDBJ whole genome shotgun (WGS) entry which is preliminary data.</text>
</comment>
<feature type="transmembrane region" description="Helical" evidence="1">
    <location>
        <begin position="258"/>
        <end position="278"/>
    </location>
</feature>
<feature type="transmembrane region" description="Helical" evidence="1">
    <location>
        <begin position="166"/>
        <end position="185"/>
    </location>
</feature>
<dbReference type="EMBL" id="BMMF01000003">
    <property type="protein sequence ID" value="GGK27916.1"/>
    <property type="molecule type" value="Genomic_DNA"/>
</dbReference>
<sequence length="297" mass="31073">MFLWGSVFPAIRLAMEAFDPAGMAAARYGTTSVVLALAALVWRPRLPRRPADLLPLGGLGLFGVFGYALALNVGELTLGASAASLVYNTTPVFTAPMAFVFLGERMGRGGWAGTALACVGVTIIATTAAEGVRFTQGAWFVLLATVFQAIAVVVTKTLLARRWTPFELTAWSIWLGTAFLLPVGWRGVVDLVDGSVSAAPTLAILYLAILPGLVAYVLWSCALTHVPAGRAAGLLSLMPVVATGLEVAWWGILPTWGIVARGAVTIAGAALTNAARFGGSRVKHGVERSTVHSLCPK</sequence>
<dbReference type="AlphaFoldDB" id="A0A917V343"/>
<keyword evidence="1" id="KW-0812">Transmembrane</keyword>
<reference evidence="3 4" key="1">
    <citation type="journal article" date="2014" name="Int. J. Syst. Evol. Microbiol.">
        <title>Complete genome sequence of Corynebacterium casei LMG S-19264T (=DSM 44701T), isolated from a smear-ripened cheese.</title>
        <authorList>
            <consortium name="US DOE Joint Genome Institute (JGI-PGF)"/>
            <person name="Walter F."/>
            <person name="Albersmeier A."/>
            <person name="Kalinowski J."/>
            <person name="Ruckert C."/>
        </authorList>
    </citation>
    <scope>NUCLEOTIDE SEQUENCE [LARGE SCALE GENOMIC DNA]</scope>
    <source>
        <strain evidence="3 4">CGMCC 1.9161</strain>
    </source>
</reference>
<protein>
    <submittedName>
        <fullName evidence="3">Membrane protein</fullName>
    </submittedName>
</protein>
<evidence type="ECO:0000256" key="1">
    <source>
        <dbReference type="SAM" id="Phobius"/>
    </source>
</evidence>
<gene>
    <name evidence="3" type="ORF">GCM10011322_13050</name>
</gene>
<dbReference type="PANTHER" id="PTHR12715:SF4">
    <property type="entry name" value="EAMA DOMAIN-CONTAINING PROTEIN"/>
    <property type="match status" value="1"/>
</dbReference>
<keyword evidence="4" id="KW-1185">Reference proteome</keyword>
<feature type="domain" description="EamA" evidence="2">
    <location>
        <begin position="1"/>
        <end position="125"/>
    </location>
</feature>
<organism evidence="3 4">
    <name type="scientific">Salinarimonas ramus</name>
    <dbReference type="NCBI Taxonomy" id="690164"/>
    <lineage>
        <taxon>Bacteria</taxon>
        <taxon>Pseudomonadati</taxon>
        <taxon>Pseudomonadota</taxon>
        <taxon>Alphaproteobacteria</taxon>
        <taxon>Hyphomicrobiales</taxon>
        <taxon>Salinarimonadaceae</taxon>
        <taxon>Salinarimonas</taxon>
    </lineage>
</organism>
<feature type="transmembrane region" description="Helical" evidence="1">
    <location>
        <begin position="20"/>
        <end position="41"/>
    </location>
</feature>
<dbReference type="InterPro" id="IPR052756">
    <property type="entry name" value="Alkyne_AA_exporter"/>
</dbReference>
<feature type="transmembrane region" description="Helical" evidence="1">
    <location>
        <begin position="231"/>
        <end position="252"/>
    </location>
</feature>
<feature type="transmembrane region" description="Helical" evidence="1">
    <location>
        <begin position="85"/>
        <end position="103"/>
    </location>
</feature>